<dbReference type="Proteomes" id="UP000887013">
    <property type="component" value="Unassembled WGS sequence"/>
</dbReference>
<dbReference type="AlphaFoldDB" id="A0A8X6MNC8"/>
<evidence type="ECO:0000313" key="1">
    <source>
        <dbReference type="EMBL" id="GFS69478.1"/>
    </source>
</evidence>
<sequence length="77" mass="8652">MKVNGYITSTQQLSLKSLSSNKKHRDRALAEASRRVNEVRFMDIFTVSKECVSNSSHNGAGLSFIVEHVNDVKKAVW</sequence>
<keyword evidence="2" id="KW-1185">Reference proteome</keyword>
<accession>A0A8X6MNC8</accession>
<comment type="caution">
    <text evidence="1">The sequence shown here is derived from an EMBL/GenBank/DDBJ whole genome shotgun (WGS) entry which is preliminary data.</text>
</comment>
<gene>
    <name evidence="1" type="ORF">NPIL_611361</name>
</gene>
<dbReference type="EMBL" id="BMAW01095275">
    <property type="protein sequence ID" value="GFS69478.1"/>
    <property type="molecule type" value="Genomic_DNA"/>
</dbReference>
<protein>
    <submittedName>
        <fullName evidence="1">Uncharacterized protein</fullName>
    </submittedName>
</protein>
<reference evidence="1" key="1">
    <citation type="submission" date="2020-08" db="EMBL/GenBank/DDBJ databases">
        <title>Multicomponent nature underlies the extraordinary mechanical properties of spider dragline silk.</title>
        <authorList>
            <person name="Kono N."/>
            <person name="Nakamura H."/>
            <person name="Mori M."/>
            <person name="Yoshida Y."/>
            <person name="Ohtoshi R."/>
            <person name="Malay A.D."/>
            <person name="Moran D.A.P."/>
            <person name="Tomita M."/>
            <person name="Numata K."/>
            <person name="Arakawa K."/>
        </authorList>
    </citation>
    <scope>NUCLEOTIDE SEQUENCE</scope>
</reference>
<evidence type="ECO:0000313" key="2">
    <source>
        <dbReference type="Proteomes" id="UP000887013"/>
    </source>
</evidence>
<name>A0A8X6MNC8_NEPPI</name>
<proteinExistence type="predicted"/>
<organism evidence="1 2">
    <name type="scientific">Nephila pilipes</name>
    <name type="common">Giant wood spider</name>
    <name type="synonym">Nephila maculata</name>
    <dbReference type="NCBI Taxonomy" id="299642"/>
    <lineage>
        <taxon>Eukaryota</taxon>
        <taxon>Metazoa</taxon>
        <taxon>Ecdysozoa</taxon>
        <taxon>Arthropoda</taxon>
        <taxon>Chelicerata</taxon>
        <taxon>Arachnida</taxon>
        <taxon>Araneae</taxon>
        <taxon>Araneomorphae</taxon>
        <taxon>Entelegynae</taxon>
        <taxon>Araneoidea</taxon>
        <taxon>Nephilidae</taxon>
        <taxon>Nephila</taxon>
    </lineage>
</organism>